<dbReference type="GO" id="GO:0048038">
    <property type="term" value="F:quinone binding"/>
    <property type="evidence" value="ECO:0007669"/>
    <property type="project" value="UniProtKB-KW"/>
</dbReference>
<dbReference type="PANTHER" id="PTHR22773">
    <property type="entry name" value="NADH DEHYDROGENASE"/>
    <property type="match status" value="1"/>
</dbReference>
<dbReference type="EC" id="7.1.1.-" evidence="5"/>
<keyword evidence="5" id="KW-0874">Quinone</keyword>
<keyword evidence="9" id="KW-1185">Reference proteome</keyword>
<feature type="transmembrane region" description="Helical" evidence="5">
    <location>
        <begin position="6"/>
        <end position="30"/>
    </location>
</feature>
<keyword evidence="5" id="KW-0813">Transport</keyword>
<dbReference type="NCBIfam" id="NF004439">
    <property type="entry name" value="PRK05777.1-1"/>
    <property type="match status" value="1"/>
</dbReference>
<feature type="transmembrane region" description="Helical" evidence="5">
    <location>
        <begin position="238"/>
        <end position="259"/>
    </location>
</feature>
<feature type="transmembrane region" description="Helical" evidence="5">
    <location>
        <begin position="370"/>
        <end position="394"/>
    </location>
</feature>
<keyword evidence="5" id="KW-1278">Translocase</keyword>
<feature type="transmembrane region" description="Helical" evidence="5">
    <location>
        <begin position="128"/>
        <end position="147"/>
    </location>
</feature>
<keyword evidence="2 5" id="KW-0812">Transmembrane</keyword>
<dbReference type="Proteomes" id="UP000092544">
    <property type="component" value="Unassembled WGS sequence"/>
</dbReference>
<feature type="transmembrane region" description="Helical" evidence="5">
    <location>
        <begin position="454"/>
        <end position="472"/>
    </location>
</feature>
<dbReference type="RefSeq" id="WP_067015670.1">
    <property type="nucleotide sequence ID" value="NZ_FLOB01000003.1"/>
</dbReference>
<dbReference type="STRING" id="1792290.MSP8886_01968"/>
<feature type="transmembrane region" description="Helical" evidence="5">
    <location>
        <begin position="328"/>
        <end position="349"/>
    </location>
</feature>
<protein>
    <recommendedName>
        <fullName evidence="5">NADH-quinone oxidoreductase subunit N</fullName>
        <ecNumber evidence="5">7.1.1.-</ecNumber>
    </recommendedName>
    <alternativeName>
        <fullName evidence="5">NADH dehydrogenase I subunit N</fullName>
    </alternativeName>
    <alternativeName>
        <fullName evidence="5">NDH-1 subunit N</fullName>
    </alternativeName>
</protein>
<dbReference type="EMBL" id="FLOB01000003">
    <property type="protein sequence ID" value="SBS30913.1"/>
    <property type="molecule type" value="Genomic_DNA"/>
</dbReference>
<comment type="catalytic activity">
    <reaction evidence="5">
        <text>a quinone + NADH + 5 H(+)(in) = a quinol + NAD(+) + 4 H(+)(out)</text>
        <dbReference type="Rhea" id="RHEA:57888"/>
        <dbReference type="ChEBI" id="CHEBI:15378"/>
        <dbReference type="ChEBI" id="CHEBI:24646"/>
        <dbReference type="ChEBI" id="CHEBI:57540"/>
        <dbReference type="ChEBI" id="CHEBI:57945"/>
        <dbReference type="ChEBI" id="CHEBI:132124"/>
    </reaction>
</comment>
<dbReference type="AlphaFoldDB" id="A0A1A8TG39"/>
<evidence type="ECO:0000256" key="2">
    <source>
        <dbReference type="ARBA" id="ARBA00022692"/>
    </source>
</evidence>
<feature type="domain" description="NADH:quinone oxidoreductase/Mrp antiporter transmembrane" evidence="7">
    <location>
        <begin position="122"/>
        <end position="420"/>
    </location>
</feature>
<name>A0A1A8TG39_9GAMM</name>
<evidence type="ECO:0000256" key="5">
    <source>
        <dbReference type="HAMAP-Rule" id="MF_00445"/>
    </source>
</evidence>
<dbReference type="InterPro" id="IPR001750">
    <property type="entry name" value="ND/Mrp_TM"/>
</dbReference>
<dbReference type="InterPro" id="IPR010096">
    <property type="entry name" value="NADH-Q_OxRdtase_suN/2"/>
</dbReference>
<comment type="subunit">
    <text evidence="5">NDH-1 is composed of 14 different subunits. Subunits NuoA, H, J, K, L, M, N constitute the membrane sector of the complex.</text>
</comment>
<keyword evidence="5" id="KW-0830">Ubiquinone</keyword>
<feature type="transmembrane region" description="Helical" evidence="5">
    <location>
        <begin position="297"/>
        <end position="316"/>
    </location>
</feature>
<accession>A0A1A8TG39</accession>
<feature type="transmembrane region" description="Helical" evidence="5">
    <location>
        <begin position="74"/>
        <end position="93"/>
    </location>
</feature>
<evidence type="ECO:0000313" key="8">
    <source>
        <dbReference type="EMBL" id="SBS30913.1"/>
    </source>
</evidence>
<keyword evidence="8" id="KW-0560">Oxidoreductase</keyword>
<organism evidence="8 9">
    <name type="scientific">Marinomonas spartinae</name>
    <dbReference type="NCBI Taxonomy" id="1792290"/>
    <lineage>
        <taxon>Bacteria</taxon>
        <taxon>Pseudomonadati</taxon>
        <taxon>Pseudomonadota</taxon>
        <taxon>Gammaproteobacteria</taxon>
        <taxon>Oceanospirillales</taxon>
        <taxon>Oceanospirillaceae</taxon>
        <taxon>Marinomonas</taxon>
    </lineage>
</organism>
<feature type="transmembrane region" description="Helical" evidence="5">
    <location>
        <begin position="105"/>
        <end position="122"/>
    </location>
</feature>
<dbReference type="GO" id="GO:0008137">
    <property type="term" value="F:NADH dehydrogenase (ubiquinone) activity"/>
    <property type="evidence" value="ECO:0007669"/>
    <property type="project" value="InterPro"/>
</dbReference>
<gene>
    <name evidence="5 8" type="primary">nuoN</name>
    <name evidence="8" type="ORF">MSP8886_01968</name>
</gene>
<evidence type="ECO:0000256" key="4">
    <source>
        <dbReference type="ARBA" id="ARBA00023136"/>
    </source>
</evidence>
<evidence type="ECO:0000259" key="7">
    <source>
        <dbReference type="Pfam" id="PF00361"/>
    </source>
</evidence>
<feature type="transmembrane region" description="Helical" evidence="5">
    <location>
        <begin position="37"/>
        <end position="54"/>
    </location>
</feature>
<feature type="transmembrane region" description="Helical" evidence="5">
    <location>
        <begin position="406"/>
        <end position="426"/>
    </location>
</feature>
<comment type="similarity">
    <text evidence="5">Belongs to the complex I subunit 2 family.</text>
</comment>
<reference evidence="8 9" key="1">
    <citation type="submission" date="2016-06" db="EMBL/GenBank/DDBJ databases">
        <authorList>
            <person name="Kjaerup R.B."/>
            <person name="Dalgaard T.S."/>
            <person name="Juul-Madsen H.R."/>
        </authorList>
    </citation>
    <scope>NUCLEOTIDE SEQUENCE [LARGE SCALE GENOMIC DNA]</scope>
    <source>
        <strain evidence="8 9">CECT 8886</strain>
    </source>
</reference>
<dbReference type="HAMAP" id="MF_00445">
    <property type="entry name" value="NDH1_NuoN_1"/>
    <property type="match status" value="1"/>
</dbReference>
<evidence type="ECO:0000256" key="6">
    <source>
        <dbReference type="RuleBase" id="RU000320"/>
    </source>
</evidence>
<keyword evidence="5" id="KW-1003">Cell membrane</keyword>
<evidence type="ECO:0000256" key="1">
    <source>
        <dbReference type="ARBA" id="ARBA00004127"/>
    </source>
</evidence>
<dbReference type="GO" id="GO:0005886">
    <property type="term" value="C:plasma membrane"/>
    <property type="evidence" value="ECO:0007669"/>
    <property type="project" value="UniProtKB-SubCell"/>
</dbReference>
<dbReference type="Pfam" id="PF00361">
    <property type="entry name" value="Proton_antipo_M"/>
    <property type="match status" value="1"/>
</dbReference>
<feature type="transmembrane region" description="Helical" evidence="5">
    <location>
        <begin position="271"/>
        <end position="290"/>
    </location>
</feature>
<feature type="transmembrane region" description="Helical" evidence="5">
    <location>
        <begin position="159"/>
        <end position="179"/>
    </location>
</feature>
<proteinExistence type="inferred from homology"/>
<feature type="transmembrane region" description="Helical" evidence="5">
    <location>
        <begin position="202"/>
        <end position="226"/>
    </location>
</feature>
<comment type="function">
    <text evidence="5">NDH-1 shuttles electrons from NADH, via FMN and iron-sulfur (Fe-S) centers, to quinones in the respiratory chain. The immediate electron acceptor for the enzyme in this species is believed to be ubiquinone. Couples the redox reaction to proton translocation (for every two electrons transferred, four hydrogen ions are translocated across the cytoplasmic membrane), and thus conserves the redox energy in a proton gradient.</text>
</comment>
<sequence length="486" mass="51942">MSISIQQLAAFSPLLIVDLSVIVVMLAIAWRRCHKMTAGLSIIGLIAAILSLFFVSGDIPAHLTSLLQVDGFTLFYSALVLIAGLATCIFGYSWLKEHQDNKDEFYLLVLISTGGAILLACANHIATLFLGIELVSLPLFGLVGYVFQQKPSLEASIKYMLLSAGASAFMLFGMALLYADTGTLSFAGIASGLGQSMDQQPLLLVGIGMLLVGICFKLSLAPFHLWTPDVYQGAPAPVATFLATSSKIAIFAVLVRIFIEAPLIDLPSVKLVLSVIAIASILFGNFMAVSQTNIKRLLGYSSIAHLGYLLIVLVAIKDRQLAIETTGVYLVGYLFASLGSFGAVSLLSSPNRGQDVEEISDYRGLFKRRPLIAVVMSLMMLSLAGIPMTLGFIGKFYVLAVAMQGSLWWLSAAVVVGSAIGLYYYLRVAVSVFLPSLNGHVAEVVETSSLSIKAGALVLLVSAAIVVILGVYPQPLIDCVQFAKPW</sequence>
<dbReference type="GO" id="GO:0012505">
    <property type="term" value="C:endomembrane system"/>
    <property type="evidence" value="ECO:0007669"/>
    <property type="project" value="UniProtKB-SubCell"/>
</dbReference>
<keyword evidence="5" id="KW-0520">NAD</keyword>
<comment type="subcellular location">
    <subcellularLocation>
        <location evidence="5">Cell membrane</location>
        <topology evidence="5">Multi-pass membrane protein</topology>
    </subcellularLocation>
    <subcellularLocation>
        <location evidence="1">Endomembrane system</location>
        <topology evidence="1">Multi-pass membrane protein</topology>
    </subcellularLocation>
    <subcellularLocation>
        <location evidence="6">Membrane</location>
        <topology evidence="6">Multi-pass membrane protein</topology>
    </subcellularLocation>
</comment>
<evidence type="ECO:0000256" key="3">
    <source>
        <dbReference type="ARBA" id="ARBA00022989"/>
    </source>
</evidence>
<keyword evidence="3 5" id="KW-1133">Transmembrane helix</keyword>
<dbReference type="GO" id="GO:0050136">
    <property type="term" value="F:NADH dehydrogenase (quinone) (non-electrogenic) activity"/>
    <property type="evidence" value="ECO:0007669"/>
    <property type="project" value="UniProtKB-UniRule"/>
</dbReference>
<dbReference type="NCBIfam" id="TIGR01770">
    <property type="entry name" value="NDH_I_N"/>
    <property type="match status" value="1"/>
</dbReference>
<dbReference type="GO" id="GO:0042773">
    <property type="term" value="P:ATP synthesis coupled electron transport"/>
    <property type="evidence" value="ECO:0007669"/>
    <property type="project" value="InterPro"/>
</dbReference>
<evidence type="ECO:0000313" key="9">
    <source>
        <dbReference type="Proteomes" id="UP000092544"/>
    </source>
</evidence>
<dbReference type="OrthoDB" id="9768329at2"/>
<keyword evidence="4 5" id="KW-0472">Membrane</keyword>